<reference evidence="1 2" key="1">
    <citation type="journal article" date="2020" name="G3 (Bethesda)">
        <title>Genetic Underpinnings of Host Manipulation by Ophiocordyceps as Revealed by Comparative Transcriptomics.</title>
        <authorList>
            <person name="Will I."/>
            <person name="Das B."/>
            <person name="Trinh T."/>
            <person name="Brachmann A."/>
            <person name="Ohm R.A."/>
            <person name="de Bekker C."/>
        </authorList>
    </citation>
    <scope>NUCLEOTIDE SEQUENCE [LARGE SCALE GENOMIC DNA]</scope>
    <source>
        <strain evidence="1 2">EC05</strain>
    </source>
</reference>
<evidence type="ECO:0000313" key="1">
    <source>
        <dbReference type="EMBL" id="KAF4584169.1"/>
    </source>
</evidence>
<sequence>MAPHDMTALRSSCLAGLDDLSALEDTRSEQDGGASAYELECRIGRRAELVLLDLRALLGEVRRVARVAERRRWRRWLLGGTL</sequence>
<comment type="caution">
    <text evidence="1">The sequence shown here is derived from an EMBL/GenBank/DDBJ whole genome shotgun (WGS) entry which is preliminary data.</text>
</comment>
<dbReference type="EMBL" id="JAACLJ010000006">
    <property type="protein sequence ID" value="KAF4584169.1"/>
    <property type="molecule type" value="Genomic_DNA"/>
</dbReference>
<protein>
    <submittedName>
        <fullName evidence="1">23S rRNA (-N6)-methyltransferase</fullName>
    </submittedName>
</protein>
<proteinExistence type="predicted"/>
<keyword evidence="1" id="KW-0489">Methyltransferase</keyword>
<dbReference type="GO" id="GO:0032259">
    <property type="term" value="P:methylation"/>
    <property type="evidence" value="ECO:0007669"/>
    <property type="project" value="UniProtKB-KW"/>
</dbReference>
<evidence type="ECO:0000313" key="2">
    <source>
        <dbReference type="Proteomes" id="UP000562929"/>
    </source>
</evidence>
<keyword evidence="2" id="KW-1185">Reference proteome</keyword>
<dbReference type="AlphaFoldDB" id="A0A8H4VBX3"/>
<accession>A0A8H4VBX3</accession>
<organism evidence="1 2">
    <name type="scientific">Ophiocordyceps camponoti-floridani</name>
    <dbReference type="NCBI Taxonomy" id="2030778"/>
    <lineage>
        <taxon>Eukaryota</taxon>
        <taxon>Fungi</taxon>
        <taxon>Dikarya</taxon>
        <taxon>Ascomycota</taxon>
        <taxon>Pezizomycotina</taxon>
        <taxon>Sordariomycetes</taxon>
        <taxon>Hypocreomycetidae</taxon>
        <taxon>Hypocreales</taxon>
        <taxon>Ophiocordycipitaceae</taxon>
        <taxon>Ophiocordyceps</taxon>
    </lineage>
</organism>
<keyword evidence="1" id="KW-0808">Transferase</keyword>
<dbReference type="Proteomes" id="UP000562929">
    <property type="component" value="Unassembled WGS sequence"/>
</dbReference>
<gene>
    <name evidence="1" type="ORF">GQ602_005542</name>
</gene>
<dbReference type="GO" id="GO:0008168">
    <property type="term" value="F:methyltransferase activity"/>
    <property type="evidence" value="ECO:0007669"/>
    <property type="project" value="UniProtKB-KW"/>
</dbReference>
<name>A0A8H4VBX3_9HYPO</name>